<evidence type="ECO:0000313" key="2">
    <source>
        <dbReference type="EMBL" id="PNP38734.1"/>
    </source>
</evidence>
<feature type="region of interest" description="Disordered" evidence="1">
    <location>
        <begin position="1"/>
        <end position="20"/>
    </location>
</feature>
<name>A0A2K0SZN1_9HYPO</name>
<accession>A0A2K0SZN1</accession>
<dbReference type="AlphaFoldDB" id="A0A2K0SZN1"/>
<gene>
    <name evidence="2" type="ORF">TGAMA5MH_09351</name>
</gene>
<feature type="compositionally biased region" description="Gly residues" evidence="1">
    <location>
        <begin position="9"/>
        <end position="19"/>
    </location>
</feature>
<protein>
    <submittedName>
        <fullName evidence="2">Uncharacterized protein</fullName>
    </submittedName>
</protein>
<organism evidence="2 3">
    <name type="scientific">Trichoderma gamsii</name>
    <dbReference type="NCBI Taxonomy" id="398673"/>
    <lineage>
        <taxon>Eukaryota</taxon>
        <taxon>Fungi</taxon>
        <taxon>Dikarya</taxon>
        <taxon>Ascomycota</taxon>
        <taxon>Pezizomycotina</taxon>
        <taxon>Sordariomycetes</taxon>
        <taxon>Hypocreomycetidae</taxon>
        <taxon>Hypocreales</taxon>
        <taxon>Hypocreaceae</taxon>
        <taxon>Trichoderma</taxon>
    </lineage>
</organism>
<comment type="caution">
    <text evidence="2">The sequence shown here is derived from an EMBL/GenBank/DDBJ whole genome shotgun (WGS) entry which is preliminary data.</text>
</comment>
<proteinExistence type="predicted"/>
<dbReference type="EMBL" id="MTYH01000101">
    <property type="protein sequence ID" value="PNP38734.1"/>
    <property type="molecule type" value="Genomic_DNA"/>
</dbReference>
<evidence type="ECO:0000313" key="3">
    <source>
        <dbReference type="Proteomes" id="UP000236546"/>
    </source>
</evidence>
<reference evidence="2 3" key="1">
    <citation type="submission" date="2017-02" db="EMBL/GenBank/DDBJ databases">
        <title>Genomes of Trichoderma spp. with biocontrol activity.</title>
        <authorList>
            <person name="Gardiner D."/>
            <person name="Kazan K."/>
            <person name="Vos C."/>
            <person name="Harvey P."/>
        </authorList>
    </citation>
    <scope>NUCLEOTIDE SEQUENCE [LARGE SCALE GENOMIC DNA]</scope>
    <source>
        <strain evidence="2 3">A5MH</strain>
    </source>
</reference>
<sequence>MRLPSGAEFGNGGNDGYGGSWQTLIADIASQF</sequence>
<dbReference type="Proteomes" id="UP000236546">
    <property type="component" value="Unassembled WGS sequence"/>
</dbReference>
<evidence type="ECO:0000256" key="1">
    <source>
        <dbReference type="SAM" id="MobiDB-lite"/>
    </source>
</evidence>